<dbReference type="GO" id="GO:0004312">
    <property type="term" value="F:fatty acid synthase activity"/>
    <property type="evidence" value="ECO:0007669"/>
    <property type="project" value="TreeGrafter"/>
</dbReference>
<dbReference type="Proteomes" id="UP000186955">
    <property type="component" value="Unassembled WGS sequence"/>
</dbReference>
<comment type="caution">
    <text evidence="4">The sequence shown here is derived from an EMBL/GenBank/DDBJ whole genome shotgun (WGS) entry which is preliminary data.</text>
</comment>
<dbReference type="Pfam" id="PF08659">
    <property type="entry name" value="KR"/>
    <property type="match status" value="1"/>
</dbReference>
<dbReference type="InterPro" id="IPR050091">
    <property type="entry name" value="PKS_NRPS_Biosynth_Enz"/>
</dbReference>
<dbReference type="InterPro" id="IPR013968">
    <property type="entry name" value="PKS_KR"/>
</dbReference>
<gene>
    <name evidence="4" type="ORF">PENSUB_13126</name>
</gene>
<dbReference type="STRING" id="1316194.A0A1Q5SSH8"/>
<evidence type="ECO:0000313" key="5">
    <source>
        <dbReference type="Proteomes" id="UP000186955"/>
    </source>
</evidence>
<evidence type="ECO:0000313" key="4">
    <source>
        <dbReference type="EMBL" id="OKO90825.1"/>
    </source>
</evidence>
<sequence length="170" mass="18328">MAVLVPAQIRRRIYARYPRGGSAGILGIEKINISELVPFHDDPSRLFYILKQVSTLQLDQSIRRPSLKQVWSAPRSIEAIQWAQKPAQHVNGIITFHSDDRVPVTPGLANPLALDGDATYLLAGGTGGRGANLARFLARKGAKNLAIISRSGSSTASAESVFQDLTAKGV</sequence>
<dbReference type="PANTHER" id="PTHR43775:SF37">
    <property type="entry name" value="SI:DKEY-61P9.11"/>
    <property type="match status" value="1"/>
</dbReference>
<dbReference type="GO" id="GO:0006633">
    <property type="term" value="P:fatty acid biosynthetic process"/>
    <property type="evidence" value="ECO:0007669"/>
    <property type="project" value="TreeGrafter"/>
</dbReference>
<evidence type="ECO:0000256" key="2">
    <source>
        <dbReference type="ARBA" id="ARBA00022553"/>
    </source>
</evidence>
<evidence type="ECO:0000256" key="1">
    <source>
        <dbReference type="ARBA" id="ARBA00022450"/>
    </source>
</evidence>
<dbReference type="Gene3D" id="3.40.50.720">
    <property type="entry name" value="NAD(P)-binding Rossmann-like Domain"/>
    <property type="match status" value="1"/>
</dbReference>
<dbReference type="InterPro" id="IPR036291">
    <property type="entry name" value="NAD(P)-bd_dom_sf"/>
</dbReference>
<keyword evidence="5" id="KW-1185">Reference proteome</keyword>
<name>A0A1Q5SSH8_9EURO</name>
<proteinExistence type="predicted"/>
<keyword evidence="1" id="KW-0596">Phosphopantetheine</keyword>
<accession>A0A1Q5SSH8</accession>
<feature type="domain" description="Ketoreductase (KR)" evidence="3">
    <location>
        <begin position="118"/>
        <end position="170"/>
    </location>
</feature>
<dbReference type="PANTHER" id="PTHR43775">
    <property type="entry name" value="FATTY ACID SYNTHASE"/>
    <property type="match status" value="1"/>
</dbReference>
<reference evidence="4 5" key="1">
    <citation type="submission" date="2016-10" db="EMBL/GenBank/DDBJ databases">
        <title>Genome sequence of the ascomycete fungus Penicillium subrubescens.</title>
        <authorList>
            <person name="De Vries R.P."/>
            <person name="Peng M."/>
            <person name="Dilokpimol A."/>
            <person name="Hilden K."/>
            <person name="Makela M.R."/>
            <person name="Grigoriev I."/>
            <person name="Riley R."/>
            <person name="Granchi Z."/>
        </authorList>
    </citation>
    <scope>NUCLEOTIDE SEQUENCE [LARGE SCALE GENOMIC DNA]</scope>
    <source>
        <strain evidence="4 5">CBS 132785</strain>
    </source>
</reference>
<dbReference type="SUPFAM" id="SSF51735">
    <property type="entry name" value="NAD(P)-binding Rossmann-fold domains"/>
    <property type="match status" value="1"/>
</dbReference>
<dbReference type="GO" id="GO:0016874">
    <property type="term" value="F:ligase activity"/>
    <property type="evidence" value="ECO:0007669"/>
    <property type="project" value="UniProtKB-KW"/>
</dbReference>
<keyword evidence="2" id="KW-0597">Phosphoprotein</keyword>
<organism evidence="4 5">
    <name type="scientific">Penicillium subrubescens</name>
    <dbReference type="NCBI Taxonomy" id="1316194"/>
    <lineage>
        <taxon>Eukaryota</taxon>
        <taxon>Fungi</taxon>
        <taxon>Dikarya</taxon>
        <taxon>Ascomycota</taxon>
        <taxon>Pezizomycotina</taxon>
        <taxon>Eurotiomycetes</taxon>
        <taxon>Eurotiomycetidae</taxon>
        <taxon>Eurotiales</taxon>
        <taxon>Aspergillaceae</taxon>
        <taxon>Penicillium</taxon>
    </lineage>
</organism>
<dbReference type="AlphaFoldDB" id="A0A1Q5SSH8"/>
<evidence type="ECO:0000259" key="3">
    <source>
        <dbReference type="Pfam" id="PF08659"/>
    </source>
</evidence>
<dbReference type="EMBL" id="MNBE01000756">
    <property type="protein sequence ID" value="OKO90825.1"/>
    <property type="molecule type" value="Genomic_DNA"/>
</dbReference>
<protein>
    <recommendedName>
        <fullName evidence="3">Ketoreductase (KR) domain-containing protein</fullName>
    </recommendedName>
</protein>